<dbReference type="Proteomes" id="UP000191931">
    <property type="component" value="Unassembled WGS sequence"/>
</dbReference>
<evidence type="ECO:0000313" key="2">
    <source>
        <dbReference type="EMBL" id="SLM29402.1"/>
    </source>
</evidence>
<reference evidence="2 3" key="1">
    <citation type="submission" date="2017-03" db="EMBL/GenBank/DDBJ databases">
        <authorList>
            <person name="Afonso C.L."/>
            <person name="Miller P.J."/>
            <person name="Scott M.A."/>
            <person name="Spackman E."/>
            <person name="Goraichik I."/>
            <person name="Dimitrov K.M."/>
            <person name="Suarez D.L."/>
            <person name="Swayne D.E."/>
        </authorList>
    </citation>
    <scope>NUCLEOTIDE SEQUENCE [LARGE SCALE GENOMIC DNA]</scope>
    <source>
        <strain evidence="2">PRJEB14757</strain>
    </source>
</reference>
<protein>
    <submittedName>
        <fullName evidence="2">Uncharacterized protein</fullName>
    </submittedName>
</protein>
<evidence type="ECO:0000313" key="3">
    <source>
        <dbReference type="Proteomes" id="UP000191931"/>
    </source>
</evidence>
<feature type="region of interest" description="Disordered" evidence="1">
    <location>
        <begin position="22"/>
        <end position="43"/>
    </location>
</feature>
<keyword evidence="3" id="KW-1185">Reference proteome</keyword>
<dbReference type="EMBL" id="FWEV01000089">
    <property type="protein sequence ID" value="SLM29402.1"/>
    <property type="molecule type" value="Genomic_DNA"/>
</dbReference>
<sequence length="43" mass="5092">MLLQDKNGNSYTIKLTLPDNQTLKEHSDKSNNYHKRLQDVDFK</sequence>
<organism evidence="2 3">
    <name type="scientific">Desulfamplus magnetovallimortis</name>
    <dbReference type="NCBI Taxonomy" id="1246637"/>
    <lineage>
        <taxon>Bacteria</taxon>
        <taxon>Pseudomonadati</taxon>
        <taxon>Thermodesulfobacteriota</taxon>
        <taxon>Desulfobacteria</taxon>
        <taxon>Desulfobacterales</taxon>
        <taxon>Desulfobacteraceae</taxon>
        <taxon>Desulfamplus</taxon>
    </lineage>
</organism>
<gene>
    <name evidence="2" type="ORF">MTBBW1_1790027</name>
</gene>
<accession>A0A1W1HAF5</accession>
<name>A0A1W1HAF5_9BACT</name>
<proteinExistence type="predicted"/>
<dbReference type="AlphaFoldDB" id="A0A1W1HAF5"/>
<evidence type="ECO:0000256" key="1">
    <source>
        <dbReference type="SAM" id="MobiDB-lite"/>
    </source>
</evidence>
<dbReference type="STRING" id="1246637.MTBBW1_1790027"/>